<name>A0A9P0I874_SPOLI</name>
<keyword evidence="4" id="KW-1185">Reference proteome</keyword>
<dbReference type="AlphaFoldDB" id="A0A9P0I874"/>
<feature type="compositionally biased region" description="Pro residues" evidence="1">
    <location>
        <begin position="59"/>
        <end position="77"/>
    </location>
</feature>
<feature type="region of interest" description="Disordered" evidence="1">
    <location>
        <begin position="20"/>
        <end position="81"/>
    </location>
</feature>
<proteinExistence type="predicted"/>
<evidence type="ECO:0000313" key="3">
    <source>
        <dbReference type="EMBL" id="CAH1642834.1"/>
    </source>
</evidence>
<sequence length="104" mass="11287">MIAHSLIIFFVYLEDLYSDSTADPPAVKQRQSEPEKPKPKPESEESSPPPPKNKSGPNPETPPVPNSPPVPPSPPNAPSRRFFTSLFSIPGAVMDTLINGEIVL</sequence>
<dbReference type="Proteomes" id="UP001153321">
    <property type="component" value="Chromosome 28"/>
</dbReference>
<feature type="signal peptide" evidence="2">
    <location>
        <begin position="1"/>
        <end position="22"/>
    </location>
</feature>
<dbReference type="EMBL" id="LR824559">
    <property type="protein sequence ID" value="CAH1642834.1"/>
    <property type="molecule type" value="Genomic_DNA"/>
</dbReference>
<keyword evidence="2" id="KW-0732">Signal</keyword>
<evidence type="ECO:0000256" key="2">
    <source>
        <dbReference type="SAM" id="SignalP"/>
    </source>
</evidence>
<feature type="chain" id="PRO_5040294054" evidence="2">
    <location>
        <begin position="23"/>
        <end position="104"/>
    </location>
</feature>
<evidence type="ECO:0000313" key="4">
    <source>
        <dbReference type="Proteomes" id="UP001153321"/>
    </source>
</evidence>
<accession>A0A9P0I874</accession>
<feature type="compositionally biased region" description="Basic and acidic residues" evidence="1">
    <location>
        <begin position="30"/>
        <end position="43"/>
    </location>
</feature>
<gene>
    <name evidence="3" type="ORF">SPLIT_LOCUS8190</name>
</gene>
<evidence type="ECO:0000256" key="1">
    <source>
        <dbReference type="SAM" id="MobiDB-lite"/>
    </source>
</evidence>
<organism evidence="3 4">
    <name type="scientific">Spodoptera littoralis</name>
    <name type="common">Egyptian cotton leafworm</name>
    <dbReference type="NCBI Taxonomy" id="7109"/>
    <lineage>
        <taxon>Eukaryota</taxon>
        <taxon>Metazoa</taxon>
        <taxon>Ecdysozoa</taxon>
        <taxon>Arthropoda</taxon>
        <taxon>Hexapoda</taxon>
        <taxon>Insecta</taxon>
        <taxon>Pterygota</taxon>
        <taxon>Neoptera</taxon>
        <taxon>Endopterygota</taxon>
        <taxon>Lepidoptera</taxon>
        <taxon>Glossata</taxon>
        <taxon>Ditrysia</taxon>
        <taxon>Noctuoidea</taxon>
        <taxon>Noctuidae</taxon>
        <taxon>Amphipyrinae</taxon>
        <taxon>Spodoptera</taxon>
    </lineage>
</organism>
<protein>
    <submittedName>
        <fullName evidence="3">Uncharacterized protein</fullName>
    </submittedName>
</protein>
<reference evidence="3" key="1">
    <citation type="submission" date="2022-02" db="EMBL/GenBank/DDBJ databases">
        <authorList>
            <person name="King R."/>
        </authorList>
    </citation>
    <scope>NUCLEOTIDE SEQUENCE</scope>
</reference>